<dbReference type="PANTHER" id="PTHR12215:SF10">
    <property type="entry name" value="L-AMINOADIPATE-SEMIALDEHYDE DEHYDROGENASE-PHOSPHOPANTETHEINYL TRANSFERASE"/>
    <property type="match status" value="1"/>
</dbReference>
<sequence length="256" mass="26447">MTAPFTEHPGPAATGIRDVEVWSIPLLQPPEVIAALLDDLDTEERRRAARNPRYGVAHGAVRRILAARAGCAAAELRRTAGPNGKPGLAGPGADLGWNLSASGDWALLALLPTAPGPGVSPSRPDTPVAVGVDVQILVPTEAALGLARRYFPAAEARQVESPGADARADSSPGAVYTRLWAYKEAYVKVFGGQLMQGLGVTVPAGPSGTMDGPLGRCRVAAVPGPAPDYRAAVAVTGESRPRPCPRTWAYEPAAAG</sequence>
<dbReference type="Pfam" id="PF01648">
    <property type="entry name" value="ACPS"/>
    <property type="match status" value="1"/>
</dbReference>
<dbReference type="InterPro" id="IPR037143">
    <property type="entry name" value="4-PPantetheinyl_Trfase_dom_sf"/>
</dbReference>
<protein>
    <submittedName>
        <fullName evidence="4">4'-phosphopantetheinyl transferase family protein</fullName>
    </submittedName>
</protein>
<keyword evidence="2 4" id="KW-0808">Transferase</keyword>
<dbReference type="PANTHER" id="PTHR12215">
    <property type="entry name" value="PHOSPHOPANTETHEINE TRANSFERASE"/>
    <property type="match status" value="1"/>
</dbReference>
<dbReference type="Gene3D" id="3.90.470.20">
    <property type="entry name" value="4'-phosphopantetheinyl transferase domain"/>
    <property type="match status" value="2"/>
</dbReference>
<feature type="domain" description="4'-phosphopantetheinyl transferase" evidence="3">
    <location>
        <begin position="129"/>
        <end position="198"/>
    </location>
</feature>
<organism evidence="4 5">
    <name type="scientific">Streptomyces polygonati</name>
    <dbReference type="NCBI Taxonomy" id="1617087"/>
    <lineage>
        <taxon>Bacteria</taxon>
        <taxon>Bacillati</taxon>
        <taxon>Actinomycetota</taxon>
        <taxon>Actinomycetes</taxon>
        <taxon>Kitasatosporales</taxon>
        <taxon>Streptomycetaceae</taxon>
        <taxon>Streptomyces</taxon>
    </lineage>
</organism>
<dbReference type="InterPro" id="IPR008278">
    <property type="entry name" value="4-PPantetheinyl_Trfase_dom"/>
</dbReference>
<reference evidence="5" key="1">
    <citation type="journal article" date="2019" name="Int. J. Syst. Evol. Microbiol.">
        <title>The Global Catalogue of Microorganisms (GCM) 10K type strain sequencing project: providing services to taxonomists for standard genome sequencing and annotation.</title>
        <authorList>
            <consortium name="The Broad Institute Genomics Platform"/>
            <consortium name="The Broad Institute Genome Sequencing Center for Infectious Disease"/>
            <person name="Wu L."/>
            <person name="Ma J."/>
        </authorList>
    </citation>
    <scope>NUCLEOTIDE SEQUENCE [LARGE SCALE GENOMIC DNA]</scope>
    <source>
        <strain evidence="5">CGMCC 4.7237</strain>
    </source>
</reference>
<evidence type="ECO:0000313" key="4">
    <source>
        <dbReference type="EMBL" id="MFC4033186.1"/>
    </source>
</evidence>
<dbReference type="SUPFAM" id="SSF56214">
    <property type="entry name" value="4'-phosphopantetheinyl transferase"/>
    <property type="match status" value="2"/>
</dbReference>
<comment type="similarity">
    <text evidence="1">Belongs to the P-Pant transferase superfamily. Gsp/Sfp/HetI/AcpT family.</text>
</comment>
<dbReference type="Proteomes" id="UP001595765">
    <property type="component" value="Unassembled WGS sequence"/>
</dbReference>
<proteinExistence type="inferred from homology"/>
<dbReference type="GO" id="GO:0016740">
    <property type="term" value="F:transferase activity"/>
    <property type="evidence" value="ECO:0007669"/>
    <property type="project" value="UniProtKB-KW"/>
</dbReference>
<comment type="caution">
    <text evidence="4">The sequence shown here is derived from an EMBL/GenBank/DDBJ whole genome shotgun (WGS) entry which is preliminary data.</text>
</comment>
<evidence type="ECO:0000313" key="5">
    <source>
        <dbReference type="Proteomes" id="UP001595765"/>
    </source>
</evidence>
<gene>
    <name evidence="4" type="ORF">ACFO3J_17065</name>
</gene>
<dbReference type="EMBL" id="JBHSBB010000011">
    <property type="protein sequence ID" value="MFC4033186.1"/>
    <property type="molecule type" value="Genomic_DNA"/>
</dbReference>
<name>A0ABV8HNJ7_9ACTN</name>
<evidence type="ECO:0000256" key="2">
    <source>
        <dbReference type="ARBA" id="ARBA00022679"/>
    </source>
</evidence>
<evidence type="ECO:0000256" key="1">
    <source>
        <dbReference type="ARBA" id="ARBA00010990"/>
    </source>
</evidence>
<accession>A0ABV8HNJ7</accession>
<evidence type="ECO:0000259" key="3">
    <source>
        <dbReference type="Pfam" id="PF01648"/>
    </source>
</evidence>
<dbReference type="RefSeq" id="WP_386430284.1">
    <property type="nucleotide sequence ID" value="NZ_JBHSBB010000011.1"/>
</dbReference>
<keyword evidence="5" id="KW-1185">Reference proteome</keyword>
<dbReference type="InterPro" id="IPR050559">
    <property type="entry name" value="P-Pant_transferase_sf"/>
</dbReference>